<feature type="binding site" evidence="7">
    <location>
        <position position="100"/>
    </location>
    <ligand>
        <name>S-adenosyl-L-methionine</name>
        <dbReference type="ChEBI" id="CHEBI:59789"/>
    </ligand>
</feature>
<comment type="subcellular location">
    <subcellularLocation>
        <location evidence="7">Cytoplasm</location>
    </subcellularLocation>
</comment>
<dbReference type="SUPFAM" id="SSF81799">
    <property type="entry name" value="Putative methyltransferase TM0872, insert domain"/>
    <property type="match status" value="1"/>
</dbReference>
<gene>
    <name evidence="8" type="primary">mraW</name>
    <name evidence="7" type="synonym">rsmH</name>
    <name evidence="8" type="ORF">NCTC10122_00441</name>
</gene>
<comment type="function">
    <text evidence="7">Specifically methylates the N4 position of cytidine in position 1402 (C1402) of 16S rRNA.</text>
</comment>
<protein>
    <recommendedName>
        <fullName evidence="7">Ribosomal RNA small subunit methyltransferase H</fullName>
        <ecNumber evidence="7">2.1.1.199</ecNumber>
    </recommendedName>
    <alternativeName>
        <fullName evidence="7">16S rRNA m(4)C1402 methyltransferase</fullName>
    </alternativeName>
    <alternativeName>
        <fullName evidence="7">rRNA (cytosine-N(4)-)-methyltransferase RsmH</fullName>
    </alternativeName>
</protein>
<dbReference type="Pfam" id="PF01795">
    <property type="entry name" value="Methyltransf_5"/>
    <property type="match status" value="1"/>
</dbReference>
<proteinExistence type="inferred from homology"/>
<dbReference type="NCBIfam" id="TIGR00006">
    <property type="entry name" value="16S rRNA (cytosine(1402)-N(4))-methyltransferase RsmH"/>
    <property type="match status" value="1"/>
</dbReference>
<evidence type="ECO:0000256" key="6">
    <source>
        <dbReference type="ARBA" id="ARBA00022691"/>
    </source>
</evidence>
<dbReference type="HAMAP" id="MF_01007">
    <property type="entry name" value="16SrRNA_methyltr_H"/>
    <property type="match status" value="1"/>
</dbReference>
<dbReference type="SUPFAM" id="SSF53335">
    <property type="entry name" value="S-adenosyl-L-methionine-dependent methyltransferases"/>
    <property type="match status" value="1"/>
</dbReference>
<accession>A0A449A9A4</accession>
<feature type="binding site" evidence="7">
    <location>
        <position position="107"/>
    </location>
    <ligand>
        <name>S-adenosyl-L-methionine</name>
        <dbReference type="ChEBI" id="CHEBI:59789"/>
    </ligand>
</feature>
<feature type="binding site" evidence="7">
    <location>
        <position position="52"/>
    </location>
    <ligand>
        <name>S-adenosyl-L-methionine</name>
        <dbReference type="ChEBI" id="CHEBI:59789"/>
    </ligand>
</feature>
<evidence type="ECO:0000313" key="8">
    <source>
        <dbReference type="EMBL" id="VEU60838.1"/>
    </source>
</evidence>
<dbReference type="GO" id="GO:0071424">
    <property type="term" value="F:rRNA (cytosine-N4-)-methyltransferase activity"/>
    <property type="evidence" value="ECO:0007669"/>
    <property type="project" value="UniProtKB-UniRule"/>
</dbReference>
<dbReference type="PANTHER" id="PTHR11265:SF0">
    <property type="entry name" value="12S RRNA N4-METHYLCYTIDINE METHYLTRANSFERASE"/>
    <property type="match status" value="1"/>
</dbReference>
<evidence type="ECO:0000256" key="5">
    <source>
        <dbReference type="ARBA" id="ARBA00022679"/>
    </source>
</evidence>
<evidence type="ECO:0000256" key="4">
    <source>
        <dbReference type="ARBA" id="ARBA00022603"/>
    </source>
</evidence>
<evidence type="ECO:0000256" key="2">
    <source>
        <dbReference type="ARBA" id="ARBA00022490"/>
    </source>
</evidence>
<dbReference type="GO" id="GO:0070475">
    <property type="term" value="P:rRNA base methylation"/>
    <property type="evidence" value="ECO:0007669"/>
    <property type="project" value="UniProtKB-UniRule"/>
</dbReference>
<keyword evidence="4 7" id="KW-0489">Methyltransferase</keyword>
<dbReference type="AlphaFoldDB" id="A0A449A9A4"/>
<keyword evidence="6 7" id="KW-0949">S-adenosyl-L-methionine</keyword>
<dbReference type="Gene3D" id="3.40.50.150">
    <property type="entry name" value="Vaccinia Virus protein VP39"/>
    <property type="match status" value="1"/>
</dbReference>
<feature type="binding site" evidence="7">
    <location>
        <begin position="33"/>
        <end position="35"/>
    </location>
    <ligand>
        <name>S-adenosyl-L-methionine</name>
        <dbReference type="ChEBI" id="CHEBI:59789"/>
    </ligand>
</feature>
<keyword evidence="3 7" id="KW-0698">rRNA processing</keyword>
<name>A0A449A9A4_9BACT</name>
<evidence type="ECO:0000313" key="9">
    <source>
        <dbReference type="Proteomes" id="UP000290942"/>
    </source>
</evidence>
<dbReference type="GO" id="GO:0005737">
    <property type="term" value="C:cytoplasm"/>
    <property type="evidence" value="ECO:0007669"/>
    <property type="project" value="UniProtKB-SubCell"/>
</dbReference>
<dbReference type="PIRSF" id="PIRSF004486">
    <property type="entry name" value="MraW"/>
    <property type="match status" value="1"/>
</dbReference>
<reference evidence="8 9" key="1">
    <citation type="submission" date="2019-01" db="EMBL/GenBank/DDBJ databases">
        <authorList>
            <consortium name="Pathogen Informatics"/>
        </authorList>
    </citation>
    <scope>NUCLEOTIDE SEQUENCE [LARGE SCALE GENOMIC DNA]</scope>
    <source>
        <strain evidence="8 9">NCTC10122</strain>
    </source>
</reference>
<feature type="binding site" evidence="7">
    <location>
        <position position="79"/>
    </location>
    <ligand>
        <name>S-adenosyl-L-methionine</name>
        <dbReference type="ChEBI" id="CHEBI:59789"/>
    </ligand>
</feature>
<sequence>MLDNHYSVLLKETIDSLQVKPDGIYVDLTLGMGGHSAAILEKLTTGKLISFDKDDFAIEKSRERLSKINTNFILVKSDFKYITEELNKLGIKSVDGIIADLGISSPQIDNAERGFSYNKDAYLDMRMDQNQSLDAHYIINNYDVASLEQILINNAEVKLARQVANAIVKSRPIDTTLQFANVIRNSLPAKIVNAKNPCKAVFQAIRIAVNNEFKSLQTMLNKSLDLLKPNAKLAIISFHSIEDRIVKKFFGALIKDKMPAKMPIKEQKNFSVKVIDPSSSEIELNNRSRSAKLRVLTKLI</sequence>
<dbReference type="RefSeq" id="WP_129687732.1">
    <property type="nucleotide sequence ID" value="NZ_LR214970.1"/>
</dbReference>
<dbReference type="InterPro" id="IPR002903">
    <property type="entry name" value="RsmH"/>
</dbReference>
<evidence type="ECO:0000256" key="3">
    <source>
        <dbReference type="ARBA" id="ARBA00022552"/>
    </source>
</evidence>
<dbReference type="InterPro" id="IPR029063">
    <property type="entry name" value="SAM-dependent_MTases_sf"/>
</dbReference>
<dbReference type="EC" id="2.1.1.199" evidence="7"/>
<comment type="similarity">
    <text evidence="1 7">Belongs to the methyltransferase superfamily. RsmH family.</text>
</comment>
<dbReference type="Gene3D" id="1.10.150.170">
    <property type="entry name" value="Putative methyltransferase TM0872, insert domain"/>
    <property type="match status" value="1"/>
</dbReference>
<dbReference type="Proteomes" id="UP000290942">
    <property type="component" value="Chromosome"/>
</dbReference>
<evidence type="ECO:0000256" key="7">
    <source>
        <dbReference type="HAMAP-Rule" id="MF_01007"/>
    </source>
</evidence>
<evidence type="ECO:0000256" key="1">
    <source>
        <dbReference type="ARBA" id="ARBA00010396"/>
    </source>
</evidence>
<organism evidence="8 9">
    <name type="scientific">Mycoplasmopsis bovigenitalium</name>
    <dbReference type="NCBI Taxonomy" id="2112"/>
    <lineage>
        <taxon>Bacteria</taxon>
        <taxon>Bacillati</taxon>
        <taxon>Mycoplasmatota</taxon>
        <taxon>Mycoplasmoidales</taxon>
        <taxon>Metamycoplasmataceae</taxon>
        <taxon>Mycoplasmopsis</taxon>
    </lineage>
</organism>
<keyword evidence="5 7" id="KW-0808">Transferase</keyword>
<dbReference type="EMBL" id="LR214970">
    <property type="protein sequence ID" value="VEU60838.1"/>
    <property type="molecule type" value="Genomic_DNA"/>
</dbReference>
<dbReference type="PANTHER" id="PTHR11265">
    <property type="entry name" value="S-ADENOSYL-METHYLTRANSFERASE MRAW"/>
    <property type="match status" value="1"/>
</dbReference>
<keyword evidence="2 7" id="KW-0963">Cytoplasm</keyword>
<dbReference type="InterPro" id="IPR023397">
    <property type="entry name" value="SAM-dep_MeTrfase_MraW_recog"/>
</dbReference>
<comment type="catalytic activity">
    <reaction evidence="7">
        <text>cytidine(1402) in 16S rRNA + S-adenosyl-L-methionine = N(4)-methylcytidine(1402) in 16S rRNA + S-adenosyl-L-homocysteine + H(+)</text>
        <dbReference type="Rhea" id="RHEA:42928"/>
        <dbReference type="Rhea" id="RHEA-COMP:10286"/>
        <dbReference type="Rhea" id="RHEA-COMP:10287"/>
        <dbReference type="ChEBI" id="CHEBI:15378"/>
        <dbReference type="ChEBI" id="CHEBI:57856"/>
        <dbReference type="ChEBI" id="CHEBI:59789"/>
        <dbReference type="ChEBI" id="CHEBI:74506"/>
        <dbReference type="ChEBI" id="CHEBI:82748"/>
        <dbReference type="EC" id="2.1.1.199"/>
    </reaction>
</comment>